<reference evidence="2 3" key="1">
    <citation type="submission" date="2013-09" db="EMBL/GenBank/DDBJ databases">
        <title>Genome sequencing of Arenimonas composti.</title>
        <authorList>
            <person name="Chen F."/>
            <person name="Wang G."/>
        </authorList>
    </citation>
    <scope>NUCLEOTIDE SEQUENCE [LARGE SCALE GENOMIC DNA]</scope>
    <source>
        <strain evidence="2 3">TR7-09</strain>
    </source>
</reference>
<keyword evidence="3" id="KW-1185">Reference proteome</keyword>
<dbReference type="Proteomes" id="UP000029391">
    <property type="component" value="Unassembled WGS sequence"/>
</dbReference>
<proteinExistence type="predicted"/>
<evidence type="ECO:0000313" key="2">
    <source>
        <dbReference type="EMBL" id="KFN48908.1"/>
    </source>
</evidence>
<evidence type="ECO:0008006" key="4">
    <source>
        <dbReference type="Google" id="ProtNLM"/>
    </source>
</evidence>
<feature type="transmembrane region" description="Helical" evidence="1">
    <location>
        <begin position="123"/>
        <end position="145"/>
    </location>
</feature>
<sequence length="154" mass="16664">MFKAIGGRHFSFMVFGGAQVLMDLEPLFGILLDWPILHGRTHSFVGATAIGLVAALTGRPLSLPVLRWLRVPHPPFTWTASFLAAFAGTYSHVVLDAIMHADSEPLWPFAPGNPWLSAVSMEILHLGCFASAAVGLAGIGLHALWTRRLRKGTP</sequence>
<feature type="transmembrane region" description="Helical" evidence="1">
    <location>
        <begin position="12"/>
        <end position="32"/>
    </location>
</feature>
<name>A0A091B8D9_9GAMM</name>
<dbReference type="eggNOG" id="ENOG5030HQZ">
    <property type="taxonomic scope" value="Bacteria"/>
</dbReference>
<feature type="transmembrane region" description="Helical" evidence="1">
    <location>
        <begin position="44"/>
        <end position="66"/>
    </location>
</feature>
<gene>
    <name evidence="2" type="ORF">P873_13225</name>
</gene>
<keyword evidence="1" id="KW-0812">Transmembrane</keyword>
<organism evidence="2 3">
    <name type="scientific">Arenimonas composti TR7-09 = DSM 18010</name>
    <dbReference type="NCBI Taxonomy" id="1121013"/>
    <lineage>
        <taxon>Bacteria</taxon>
        <taxon>Pseudomonadati</taxon>
        <taxon>Pseudomonadota</taxon>
        <taxon>Gammaproteobacteria</taxon>
        <taxon>Lysobacterales</taxon>
        <taxon>Lysobacteraceae</taxon>
        <taxon>Arenimonas</taxon>
    </lineage>
</organism>
<keyword evidence="1" id="KW-1133">Transmembrane helix</keyword>
<evidence type="ECO:0000256" key="1">
    <source>
        <dbReference type="SAM" id="Phobius"/>
    </source>
</evidence>
<keyword evidence="1" id="KW-0472">Membrane</keyword>
<protein>
    <recommendedName>
        <fullName evidence="4">Hydrolase</fullName>
    </recommendedName>
</protein>
<feature type="transmembrane region" description="Helical" evidence="1">
    <location>
        <begin position="78"/>
        <end position="99"/>
    </location>
</feature>
<accession>A0A091B8D9</accession>
<evidence type="ECO:0000313" key="3">
    <source>
        <dbReference type="Proteomes" id="UP000029391"/>
    </source>
</evidence>
<comment type="caution">
    <text evidence="2">The sequence shown here is derived from an EMBL/GenBank/DDBJ whole genome shotgun (WGS) entry which is preliminary data.</text>
</comment>
<dbReference type="STRING" id="1121013.GCA_000426365_01315"/>
<dbReference type="EMBL" id="AWXU01000047">
    <property type="protein sequence ID" value="KFN48908.1"/>
    <property type="molecule type" value="Genomic_DNA"/>
</dbReference>
<dbReference type="AlphaFoldDB" id="A0A091B8D9"/>